<dbReference type="InterPro" id="IPR005543">
    <property type="entry name" value="PASTA_dom"/>
</dbReference>
<name>A0A133KSW6_HEYCO</name>
<feature type="region of interest" description="Disordered" evidence="14">
    <location>
        <begin position="304"/>
        <end position="334"/>
    </location>
</feature>
<keyword evidence="15" id="KW-1133">Transmembrane helix</keyword>
<keyword evidence="2" id="KW-0723">Serine/threonine-protein kinase</keyword>
<keyword evidence="7 13" id="KW-0067">ATP-binding</keyword>
<dbReference type="PROSITE" id="PS00108">
    <property type="entry name" value="PROTEIN_KINASE_ST"/>
    <property type="match status" value="1"/>
</dbReference>
<dbReference type="Gene3D" id="3.30.10.20">
    <property type="match status" value="3"/>
</dbReference>
<feature type="domain" description="Protein kinase" evidence="16">
    <location>
        <begin position="11"/>
        <end position="272"/>
    </location>
</feature>
<comment type="catalytic activity">
    <reaction evidence="9">
        <text>L-threonyl-[protein] + ATP = O-phospho-L-threonyl-[protein] + ADP + H(+)</text>
        <dbReference type="Rhea" id="RHEA:46608"/>
        <dbReference type="Rhea" id="RHEA-COMP:11060"/>
        <dbReference type="Rhea" id="RHEA-COMP:11605"/>
        <dbReference type="ChEBI" id="CHEBI:15378"/>
        <dbReference type="ChEBI" id="CHEBI:30013"/>
        <dbReference type="ChEBI" id="CHEBI:30616"/>
        <dbReference type="ChEBI" id="CHEBI:61977"/>
        <dbReference type="ChEBI" id="CHEBI:456216"/>
        <dbReference type="EC" id="2.7.11.1"/>
    </reaction>
</comment>
<dbReference type="InterPro" id="IPR008271">
    <property type="entry name" value="Ser/Thr_kinase_AS"/>
</dbReference>
<accession>A0A133KSW6</accession>
<evidence type="ECO:0000256" key="1">
    <source>
        <dbReference type="ARBA" id="ARBA00012513"/>
    </source>
</evidence>
<dbReference type="SMART" id="SM00740">
    <property type="entry name" value="PASTA"/>
    <property type="match status" value="3"/>
</dbReference>
<feature type="domain" description="PASTA" evidence="17">
    <location>
        <begin position="433"/>
        <end position="500"/>
    </location>
</feature>
<dbReference type="GO" id="GO:0009847">
    <property type="term" value="P:spore germination"/>
    <property type="evidence" value="ECO:0007669"/>
    <property type="project" value="UniProtKB-ARBA"/>
</dbReference>
<dbReference type="Pfam" id="PF03793">
    <property type="entry name" value="PASTA"/>
    <property type="match status" value="3"/>
</dbReference>
<dbReference type="CDD" id="cd14014">
    <property type="entry name" value="STKc_PknB_like"/>
    <property type="match status" value="1"/>
</dbReference>
<proteinExistence type="predicted"/>
<dbReference type="EMBL" id="LRPN01000051">
    <property type="protein sequence ID" value="KWZ82602.1"/>
    <property type="molecule type" value="Genomic_DNA"/>
</dbReference>
<evidence type="ECO:0000313" key="19">
    <source>
        <dbReference type="Proteomes" id="UP000070376"/>
    </source>
</evidence>
<evidence type="ECO:0000259" key="16">
    <source>
        <dbReference type="PROSITE" id="PS50011"/>
    </source>
</evidence>
<feature type="domain" description="PASTA" evidence="17">
    <location>
        <begin position="501"/>
        <end position="568"/>
    </location>
</feature>
<dbReference type="GO" id="GO:0007165">
    <property type="term" value="P:signal transduction"/>
    <property type="evidence" value="ECO:0007669"/>
    <property type="project" value="UniProtKB-ARBA"/>
</dbReference>
<evidence type="ECO:0000256" key="3">
    <source>
        <dbReference type="ARBA" id="ARBA00022544"/>
    </source>
</evidence>
<keyword evidence="15" id="KW-0472">Membrane</keyword>
<dbReference type="EC" id="2.7.11.1" evidence="1"/>
<dbReference type="InterPro" id="IPR017441">
    <property type="entry name" value="Protein_kinase_ATP_BS"/>
</dbReference>
<dbReference type="Gene3D" id="2.60.40.2560">
    <property type="match status" value="1"/>
</dbReference>
<evidence type="ECO:0000256" key="4">
    <source>
        <dbReference type="ARBA" id="ARBA00022679"/>
    </source>
</evidence>
<organism evidence="18 19">
    <name type="scientific">Heyndrickxia coagulans</name>
    <name type="common">Weizmannia coagulans</name>
    <dbReference type="NCBI Taxonomy" id="1398"/>
    <lineage>
        <taxon>Bacteria</taxon>
        <taxon>Bacillati</taxon>
        <taxon>Bacillota</taxon>
        <taxon>Bacilli</taxon>
        <taxon>Bacillales</taxon>
        <taxon>Bacillaceae</taxon>
        <taxon>Heyndrickxia</taxon>
    </lineage>
</organism>
<dbReference type="Gene3D" id="1.10.510.10">
    <property type="entry name" value="Transferase(Phosphotransferase) domain 1"/>
    <property type="match status" value="1"/>
</dbReference>
<dbReference type="FunFam" id="1.10.510.10:FF:000021">
    <property type="entry name" value="Serine/threonine protein kinase"/>
    <property type="match status" value="1"/>
</dbReference>
<evidence type="ECO:0000256" key="10">
    <source>
        <dbReference type="ARBA" id="ARBA00048679"/>
    </source>
</evidence>
<feature type="domain" description="PASTA" evidence="17">
    <location>
        <begin position="365"/>
        <end position="432"/>
    </location>
</feature>
<evidence type="ECO:0000256" key="5">
    <source>
        <dbReference type="ARBA" id="ARBA00022741"/>
    </source>
</evidence>
<dbReference type="Pfam" id="PF21160">
    <property type="entry name" value="PrkC-like_PASTA-like"/>
    <property type="match status" value="1"/>
</dbReference>
<dbReference type="PATRIC" id="fig|1398.22.peg.1687"/>
<dbReference type="PROSITE" id="PS50011">
    <property type="entry name" value="PROTEIN_KINASE_DOM"/>
    <property type="match status" value="1"/>
</dbReference>
<keyword evidence="8" id="KW-0735">Signal-anchor</keyword>
<dbReference type="GO" id="GO:0004674">
    <property type="term" value="F:protein serine/threonine kinase activity"/>
    <property type="evidence" value="ECO:0007669"/>
    <property type="project" value="UniProtKB-KW"/>
</dbReference>
<dbReference type="SUPFAM" id="SSF56112">
    <property type="entry name" value="Protein kinase-like (PK-like)"/>
    <property type="match status" value="1"/>
</dbReference>
<dbReference type="CDD" id="cd06577">
    <property type="entry name" value="PASTA_pknB"/>
    <property type="match status" value="3"/>
</dbReference>
<dbReference type="GO" id="GO:0071224">
    <property type="term" value="P:cellular response to peptidoglycan"/>
    <property type="evidence" value="ECO:0007669"/>
    <property type="project" value="UniProtKB-ARBA"/>
</dbReference>
<feature type="compositionally biased region" description="Low complexity" evidence="14">
    <location>
        <begin position="592"/>
        <end position="610"/>
    </location>
</feature>
<evidence type="ECO:0000256" key="14">
    <source>
        <dbReference type="SAM" id="MobiDB-lite"/>
    </source>
</evidence>
<evidence type="ECO:0000259" key="17">
    <source>
        <dbReference type="PROSITE" id="PS51178"/>
    </source>
</evidence>
<evidence type="ECO:0000256" key="7">
    <source>
        <dbReference type="ARBA" id="ARBA00022840"/>
    </source>
</evidence>
<comment type="catalytic activity">
    <reaction evidence="10">
        <text>L-seryl-[protein] + ATP = O-phospho-L-seryl-[protein] + ADP + H(+)</text>
        <dbReference type="Rhea" id="RHEA:17989"/>
        <dbReference type="Rhea" id="RHEA-COMP:9863"/>
        <dbReference type="Rhea" id="RHEA-COMP:11604"/>
        <dbReference type="ChEBI" id="CHEBI:15378"/>
        <dbReference type="ChEBI" id="CHEBI:29999"/>
        <dbReference type="ChEBI" id="CHEBI:30616"/>
        <dbReference type="ChEBI" id="CHEBI:83421"/>
        <dbReference type="ChEBI" id="CHEBI:456216"/>
        <dbReference type="EC" id="2.7.11.1"/>
    </reaction>
</comment>
<feature type="transmembrane region" description="Helical" evidence="15">
    <location>
        <begin position="339"/>
        <end position="364"/>
    </location>
</feature>
<dbReference type="InterPro" id="IPR011009">
    <property type="entry name" value="Kinase-like_dom_sf"/>
</dbReference>
<dbReference type="PROSITE" id="PS51178">
    <property type="entry name" value="PASTA"/>
    <property type="match status" value="3"/>
</dbReference>
<comment type="subcellular location">
    <subcellularLocation>
        <location evidence="11">Spore membrane</location>
        <topology evidence="11">Single-pass type II membrane protein</topology>
    </subcellularLocation>
</comment>
<dbReference type="Proteomes" id="UP000070376">
    <property type="component" value="Unassembled WGS sequence"/>
</dbReference>
<dbReference type="RefSeq" id="WP_061086768.1">
    <property type="nucleotide sequence ID" value="NZ_KQ955829.1"/>
</dbReference>
<feature type="compositionally biased region" description="Basic and acidic residues" evidence="14">
    <location>
        <begin position="317"/>
        <end position="329"/>
    </location>
</feature>
<dbReference type="GO" id="GO:0005524">
    <property type="term" value="F:ATP binding"/>
    <property type="evidence" value="ECO:0007669"/>
    <property type="project" value="UniProtKB-UniRule"/>
</dbReference>
<evidence type="ECO:0000256" key="2">
    <source>
        <dbReference type="ARBA" id="ARBA00022527"/>
    </source>
</evidence>
<evidence type="ECO:0000256" key="6">
    <source>
        <dbReference type="ARBA" id="ARBA00022777"/>
    </source>
</evidence>
<dbReference type="SMART" id="SM00220">
    <property type="entry name" value="S_TKc"/>
    <property type="match status" value="1"/>
</dbReference>
<dbReference type="InterPro" id="IPR000719">
    <property type="entry name" value="Prot_kinase_dom"/>
</dbReference>
<keyword evidence="3" id="KW-0309">Germination</keyword>
<gene>
    <name evidence="18" type="ORF">HMPREF3213_01680</name>
</gene>
<dbReference type="PROSITE" id="PS00107">
    <property type="entry name" value="PROTEIN_KINASE_ATP"/>
    <property type="match status" value="1"/>
</dbReference>
<keyword evidence="4" id="KW-0808">Transferase</keyword>
<dbReference type="PANTHER" id="PTHR43289:SF34">
    <property type="entry name" value="SERINE_THREONINE-PROTEIN KINASE YBDM-RELATED"/>
    <property type="match status" value="1"/>
</dbReference>
<evidence type="ECO:0000256" key="9">
    <source>
        <dbReference type="ARBA" id="ARBA00047899"/>
    </source>
</evidence>
<protein>
    <recommendedName>
        <fullName evidence="12">Serine/threonine-protein kinase PrkC</fullName>
        <ecNumber evidence="1">2.7.11.1</ecNumber>
    </recommendedName>
</protein>
<comment type="caution">
    <text evidence="18">The sequence shown here is derived from an EMBL/GenBank/DDBJ whole genome shotgun (WGS) entry which is preliminary data.</text>
</comment>
<keyword evidence="6 18" id="KW-0418">Kinase</keyword>
<feature type="binding site" evidence="13">
    <location>
        <position position="40"/>
    </location>
    <ligand>
        <name>ATP</name>
        <dbReference type="ChEBI" id="CHEBI:30616"/>
    </ligand>
</feature>
<sequence length="698" mass="76248">MLIGRRISGRYKVKSLIGGGGTANVYLARDMILDRDVAVKVLRPDFANEPEFIQRFHREAQSATSLVHPNIVSIYDVGEEDDLNYIVMENVEGMTLKQYIQQNGPVSVEKTLDIMGQLAAAIAHAHDNHIIHRDIKPQNILISHDGVVKITDFGIAMALSATSITRTNAVLGSVHYLSPEQARGGVATYKSDIYALGIVMFELLTGRLPFSGESAVSIALKHLQSETPSPKRWNPDIPQSVENIVLKATAKDPFYRYNSTEEMGEDIRTALLPERLNEPKFVIPEDEDQTKIIPVISEVAAGPDRNEETIIANPAGENEKEKKPDTKRDKKEKKRRKKWPFVVGTLAFLVVLAGLAALLLPSLLGPKTVSVPKVSGKTADAAAAVLTAHGLKTGEKIKTTSETVPKGQVIKTDPEAGEKIKEGTKVSLYISTGKQTFTLSDYTGRQFDDVVNLLTGEHFKDIDKEEVYDDSAQGTIISQDPAPDKKVVPESTVLTFTVSKGPETYAVGDLTGFSKKQLDAYEKTSGFSIEYAGKDYSDTVKKDHVISQSPQPGTELKKGSVVKVTISKGQKEMPPKTVTKEVTIPYEPDTDSAGSTNENNSESSGSDGNSQPGDSNGQSSGNDAGSKTDATAQEDPKQEVQIYIEDMNHSMSAPVQTFEITKTVKKQLEFTIEYGKEATYKIMRDGKVIAEETVPYPN</sequence>
<dbReference type="PANTHER" id="PTHR43289">
    <property type="entry name" value="MITOGEN-ACTIVATED PROTEIN KINASE KINASE KINASE 20-RELATED"/>
    <property type="match status" value="1"/>
</dbReference>
<feature type="region of interest" description="Disordered" evidence="14">
    <location>
        <begin position="566"/>
        <end position="636"/>
    </location>
</feature>
<evidence type="ECO:0000256" key="12">
    <source>
        <dbReference type="ARBA" id="ARBA00070041"/>
    </source>
</evidence>
<feature type="compositionally biased region" description="Polar residues" evidence="14">
    <location>
        <begin position="611"/>
        <end position="631"/>
    </location>
</feature>
<dbReference type="SUPFAM" id="SSF54184">
    <property type="entry name" value="Penicillin-binding protein 2x (pbp-2x), c-terminal domain"/>
    <property type="match status" value="1"/>
</dbReference>
<keyword evidence="15" id="KW-0812">Transmembrane</keyword>
<dbReference type="Pfam" id="PF00069">
    <property type="entry name" value="Pkinase"/>
    <property type="match status" value="1"/>
</dbReference>
<dbReference type="FunFam" id="3.30.200.20:FF:000035">
    <property type="entry name" value="Serine/threonine protein kinase Stk1"/>
    <property type="match status" value="1"/>
</dbReference>
<evidence type="ECO:0000256" key="11">
    <source>
        <dbReference type="ARBA" id="ARBA00060432"/>
    </source>
</evidence>
<dbReference type="NCBIfam" id="NF033483">
    <property type="entry name" value="PknB_PASTA_kin"/>
    <property type="match status" value="1"/>
</dbReference>
<evidence type="ECO:0000256" key="8">
    <source>
        <dbReference type="ARBA" id="ARBA00022968"/>
    </source>
</evidence>
<evidence type="ECO:0000313" key="18">
    <source>
        <dbReference type="EMBL" id="KWZ82602.1"/>
    </source>
</evidence>
<keyword evidence="5 13" id="KW-0547">Nucleotide-binding</keyword>
<evidence type="ECO:0000256" key="15">
    <source>
        <dbReference type="SAM" id="Phobius"/>
    </source>
</evidence>
<dbReference type="Gene3D" id="3.30.200.20">
    <property type="entry name" value="Phosphorylase Kinase, domain 1"/>
    <property type="match status" value="1"/>
</dbReference>
<evidence type="ECO:0000256" key="13">
    <source>
        <dbReference type="PROSITE-ProRule" id="PRU10141"/>
    </source>
</evidence>
<dbReference type="AlphaFoldDB" id="A0A133KSW6"/>
<reference evidence="19" key="1">
    <citation type="submission" date="2016-01" db="EMBL/GenBank/DDBJ databases">
        <authorList>
            <person name="Mitreva M."/>
            <person name="Pepin K.H."/>
            <person name="Mihindukulasuriya K.A."/>
            <person name="Fulton R."/>
            <person name="Fronick C."/>
            <person name="O'Laughlin M."/>
            <person name="Miner T."/>
            <person name="Herter B."/>
            <person name="Rosa B.A."/>
            <person name="Cordes M."/>
            <person name="Tomlinson C."/>
            <person name="Wollam A."/>
            <person name="Palsikar V.B."/>
            <person name="Mardis E.R."/>
            <person name="Wilson R.K."/>
        </authorList>
    </citation>
    <scope>NUCLEOTIDE SEQUENCE [LARGE SCALE GENOMIC DNA]</scope>
    <source>
        <strain evidence="19">GED7749B</strain>
    </source>
</reference>